<evidence type="ECO:0000256" key="2">
    <source>
        <dbReference type="ARBA" id="ARBA00022729"/>
    </source>
</evidence>
<keyword evidence="7" id="KW-1185">Reference proteome</keyword>
<dbReference type="InterPro" id="IPR018143">
    <property type="entry name" value="Folate_rcpt-like"/>
</dbReference>
<dbReference type="PANTHER" id="PTHR10517:SF19">
    <property type="entry name" value="RETBINDIN"/>
    <property type="match status" value="1"/>
</dbReference>
<reference evidence="6 7" key="1">
    <citation type="submission" date="2009-06" db="EMBL/GenBank/DDBJ databases">
        <title>The Genome Sequence of Loxodonta africana (African elephant).</title>
        <authorList>
            <person name="Di Palma F."/>
            <person name="Heiman D."/>
            <person name="Young S."/>
            <person name="Johnson J."/>
            <person name="Lander E.S."/>
            <person name="Lindblad-Toh K."/>
        </authorList>
    </citation>
    <scope>NUCLEOTIDE SEQUENCE [LARGE SCALE GENOMIC DNA]</scope>
    <source>
        <strain evidence="6 7">Isolate ISIS603380</strain>
    </source>
</reference>
<reference evidence="6" key="3">
    <citation type="submission" date="2025-09" db="UniProtKB">
        <authorList>
            <consortium name="Ensembl"/>
        </authorList>
    </citation>
    <scope>IDENTIFICATION</scope>
    <source>
        <strain evidence="6">Isolate ISIS603380</strain>
    </source>
</reference>
<dbReference type="PROSITE" id="PS51257">
    <property type="entry name" value="PROKAR_LIPOPROTEIN"/>
    <property type="match status" value="1"/>
</dbReference>
<dbReference type="AlphaFoldDB" id="G3TGC7"/>
<dbReference type="GO" id="GO:0038023">
    <property type="term" value="F:signaling receptor activity"/>
    <property type="evidence" value="ECO:0007669"/>
    <property type="project" value="TreeGrafter"/>
</dbReference>
<dbReference type="GO" id="GO:0032217">
    <property type="term" value="F:riboflavin transmembrane transporter activity"/>
    <property type="evidence" value="ECO:0007669"/>
    <property type="project" value="TreeGrafter"/>
</dbReference>
<reference evidence="6" key="2">
    <citation type="submission" date="2025-08" db="UniProtKB">
        <authorList>
            <consortium name="Ensembl"/>
        </authorList>
    </citation>
    <scope>IDENTIFICATION</scope>
    <source>
        <strain evidence="6">Isolate ISIS603380</strain>
    </source>
</reference>
<dbReference type="HOGENOM" id="CLU_081745_0_0_1"/>
<dbReference type="GeneTree" id="ENSGT00950000183144"/>
<evidence type="ECO:0000313" key="6">
    <source>
        <dbReference type="Ensembl" id="ENSLAFP00000013522.2"/>
    </source>
</evidence>
<comment type="similarity">
    <text evidence="1">Belongs to the folate receptor family.</text>
</comment>
<dbReference type="GO" id="GO:0033165">
    <property type="term" value="C:interphotoreceptor matrix"/>
    <property type="evidence" value="ECO:0007669"/>
    <property type="project" value="Ensembl"/>
</dbReference>
<organism evidence="6 7">
    <name type="scientific">Loxodonta africana</name>
    <name type="common">African elephant</name>
    <dbReference type="NCBI Taxonomy" id="9785"/>
    <lineage>
        <taxon>Eukaryota</taxon>
        <taxon>Metazoa</taxon>
        <taxon>Chordata</taxon>
        <taxon>Craniata</taxon>
        <taxon>Vertebrata</taxon>
        <taxon>Euteleostomi</taxon>
        <taxon>Mammalia</taxon>
        <taxon>Eutheria</taxon>
        <taxon>Afrotheria</taxon>
        <taxon>Proboscidea</taxon>
        <taxon>Elephantidae</taxon>
        <taxon>Loxodonta</taxon>
    </lineage>
</organism>
<evidence type="ECO:0000259" key="5">
    <source>
        <dbReference type="Pfam" id="PF03024"/>
    </source>
</evidence>
<dbReference type="InParanoid" id="G3TGC7"/>
<proteinExistence type="inferred from homology"/>
<sequence>MACRGHTRTSSLAWPLRLTLACTLLGACGGSRPIRGRPSGHHGLAVNLGTGQLHLAGEHLRPCLTLMSRNPHPTIQDPGSLASLSPGPCCSSEMDTPEASGPGMIPEHCGALSPRCESFLGHLQGALRSHFHLPLCAELCEGWFTTCEGDIICGRTWLSLPERRSCEPGCRTYGQTFADGADLCRSVLGHTLSVAAPGSRHCLNVSISVLPRPRPRRLARETTSLRLRRPRTSLILDAAGSGSGSGSGSGP</sequence>
<dbReference type="OMA" id="ESDITCG"/>
<evidence type="ECO:0000256" key="4">
    <source>
        <dbReference type="SAM" id="SignalP"/>
    </source>
</evidence>
<gene>
    <name evidence="6" type="primary">RTBDN</name>
</gene>
<keyword evidence="2 4" id="KW-0732">Signal</keyword>
<dbReference type="Proteomes" id="UP000007646">
    <property type="component" value="Unassembled WGS sequence"/>
</dbReference>
<name>G3TGC7_LOXAF</name>
<feature type="signal peptide" evidence="4">
    <location>
        <begin position="1"/>
        <end position="30"/>
    </location>
</feature>
<evidence type="ECO:0000256" key="1">
    <source>
        <dbReference type="ARBA" id="ARBA00007932"/>
    </source>
</evidence>
<protein>
    <submittedName>
        <fullName evidence="6">Retbindin</fullName>
    </submittedName>
</protein>
<dbReference type="Pfam" id="PF03024">
    <property type="entry name" value="Folate_rec"/>
    <property type="match status" value="1"/>
</dbReference>
<dbReference type="STRING" id="9785.ENSLAFP00000013522"/>
<feature type="domain" description="Folate receptor-like" evidence="5">
    <location>
        <begin position="68"/>
        <end position="204"/>
    </location>
</feature>
<dbReference type="InterPro" id="IPR004269">
    <property type="entry name" value="Folate_rcpt"/>
</dbReference>
<accession>G3TGC7</accession>
<dbReference type="eggNOG" id="ENOG502RYYP">
    <property type="taxonomic scope" value="Eukaryota"/>
</dbReference>
<feature type="chain" id="PRO_5003455412" evidence="4">
    <location>
        <begin position="31"/>
        <end position="251"/>
    </location>
</feature>
<evidence type="ECO:0000256" key="3">
    <source>
        <dbReference type="ARBA" id="ARBA00023157"/>
    </source>
</evidence>
<evidence type="ECO:0000313" key="7">
    <source>
        <dbReference type="Proteomes" id="UP000007646"/>
    </source>
</evidence>
<dbReference type="GO" id="GO:1902444">
    <property type="term" value="F:riboflavin binding"/>
    <property type="evidence" value="ECO:0007669"/>
    <property type="project" value="Ensembl"/>
</dbReference>
<dbReference type="Ensembl" id="ENSLAFT00000016109.2">
    <property type="protein sequence ID" value="ENSLAFP00000013522.2"/>
    <property type="gene ID" value="ENSLAFG00000016111.2"/>
</dbReference>
<dbReference type="PANTHER" id="PTHR10517">
    <property type="entry name" value="FOLATE RECEPTOR"/>
    <property type="match status" value="1"/>
</dbReference>
<dbReference type="GO" id="GO:0009897">
    <property type="term" value="C:external side of plasma membrane"/>
    <property type="evidence" value="ECO:0007669"/>
    <property type="project" value="Ensembl"/>
</dbReference>
<dbReference type="FunCoup" id="G3TGC7">
    <property type="interactions" value="6"/>
</dbReference>
<keyword evidence="3" id="KW-1015">Disulfide bond</keyword>